<name>A8A982_IGNH4</name>
<keyword evidence="9" id="KW-0408">Iron</keyword>
<sequence>MCLREVAEKVKGCCKCDLCKVRKNPVPGEGDEGAEVVFVGEAPGKEEDEEGRPFVGRAGRLLRSTISQIGFKKYYITNVVKCRPPGNRTPTEEEVEACKPYLIEELNCIRPKLVVALGRTAAEALLGLKGPLKGVRGKVLVASAGGARVKVLVTYHPAAVLRNPKLKEQFVSDLKKAFNEVYKQRSLFDSG</sequence>
<dbReference type="KEGG" id="iho:Igni_0301"/>
<dbReference type="eggNOG" id="arCOG00905">
    <property type="taxonomic scope" value="Archaea"/>
</dbReference>
<keyword evidence="14" id="KW-1185">Reference proteome</keyword>
<dbReference type="InterPro" id="IPR005122">
    <property type="entry name" value="Uracil-DNA_glycosylase-like"/>
</dbReference>
<evidence type="ECO:0000313" key="13">
    <source>
        <dbReference type="EMBL" id="ABU81484.1"/>
    </source>
</evidence>
<evidence type="ECO:0000256" key="4">
    <source>
        <dbReference type="ARBA" id="ARBA00019403"/>
    </source>
</evidence>
<comment type="similarity">
    <text evidence="2">Belongs to the uracil-DNA glycosylase (UDG) superfamily. Type 4 (UDGa) family.</text>
</comment>
<evidence type="ECO:0000256" key="7">
    <source>
        <dbReference type="ARBA" id="ARBA00022763"/>
    </source>
</evidence>
<comment type="catalytic activity">
    <reaction evidence="1">
        <text>Hydrolyzes single-stranded DNA or mismatched double-stranded DNA and polynucleotides, releasing free uracil.</text>
        <dbReference type="EC" id="3.2.2.27"/>
    </reaction>
</comment>
<dbReference type="GO" id="GO:0046872">
    <property type="term" value="F:metal ion binding"/>
    <property type="evidence" value="ECO:0007669"/>
    <property type="project" value="UniProtKB-KW"/>
</dbReference>
<dbReference type="GO" id="GO:0004844">
    <property type="term" value="F:uracil DNA N-glycosylase activity"/>
    <property type="evidence" value="ECO:0007669"/>
    <property type="project" value="UniProtKB-EC"/>
</dbReference>
<dbReference type="AlphaFoldDB" id="A8A982"/>
<dbReference type="InterPro" id="IPR036895">
    <property type="entry name" value="Uracil-DNA_glycosylase-like_sf"/>
</dbReference>
<dbReference type="Pfam" id="PF03167">
    <property type="entry name" value="UDG"/>
    <property type="match status" value="1"/>
</dbReference>
<dbReference type="SMART" id="SM00987">
    <property type="entry name" value="UreE_C"/>
    <property type="match status" value="1"/>
</dbReference>
<keyword evidence="8" id="KW-0378">Hydrolase</keyword>
<evidence type="ECO:0000256" key="9">
    <source>
        <dbReference type="ARBA" id="ARBA00023004"/>
    </source>
</evidence>
<dbReference type="GO" id="GO:0051539">
    <property type="term" value="F:4 iron, 4 sulfur cluster binding"/>
    <property type="evidence" value="ECO:0007669"/>
    <property type="project" value="UniProtKB-KW"/>
</dbReference>
<keyword evidence="10" id="KW-0411">Iron-sulfur</keyword>
<dbReference type="SMART" id="SM00986">
    <property type="entry name" value="UDG"/>
    <property type="match status" value="1"/>
</dbReference>
<reference evidence="13 14" key="1">
    <citation type="journal article" date="2008" name="Genome Biol.">
        <title>A genomic analysis of the archaeal system Ignicoccus hospitalis-Nanoarchaeum equitans.</title>
        <authorList>
            <person name="Podar M."/>
            <person name="Anderson I."/>
            <person name="Makarova K.S."/>
            <person name="Elkins J.G."/>
            <person name="Ivanova N."/>
            <person name="Wall M.A."/>
            <person name="Lykidis A."/>
            <person name="Mavromatis K."/>
            <person name="Sun H."/>
            <person name="Hudson M.E."/>
            <person name="Chen W."/>
            <person name="Deciu C."/>
            <person name="Hutchison D."/>
            <person name="Eads J.R."/>
            <person name="Anderson A."/>
            <person name="Fernandes F."/>
            <person name="Szeto E."/>
            <person name="Lapidus A."/>
            <person name="Kyrpides N.C."/>
            <person name="Saier M.H.Jr."/>
            <person name="Richardson P.M."/>
            <person name="Rachel R."/>
            <person name="Huber H."/>
            <person name="Eisen J.A."/>
            <person name="Koonin E.V."/>
            <person name="Keller M."/>
            <person name="Stetter K.O."/>
        </authorList>
    </citation>
    <scope>NUCLEOTIDE SEQUENCE [LARGE SCALE GENOMIC DNA]</scope>
    <source>
        <strain evidence="14">KIN4/I / DSM 18386 / JCM 14125</strain>
    </source>
</reference>
<evidence type="ECO:0000256" key="2">
    <source>
        <dbReference type="ARBA" id="ARBA00006521"/>
    </source>
</evidence>
<keyword evidence="6" id="KW-0479">Metal-binding</keyword>
<dbReference type="PhylomeDB" id="A8A982"/>
<dbReference type="EMBL" id="CP000816">
    <property type="protein sequence ID" value="ABU81484.1"/>
    <property type="molecule type" value="Genomic_DNA"/>
</dbReference>
<evidence type="ECO:0000256" key="5">
    <source>
        <dbReference type="ARBA" id="ARBA00022485"/>
    </source>
</evidence>
<gene>
    <name evidence="13" type="ordered locus">Igni_0301</name>
</gene>
<evidence type="ECO:0000256" key="8">
    <source>
        <dbReference type="ARBA" id="ARBA00022801"/>
    </source>
</evidence>
<keyword evidence="11" id="KW-0234">DNA repair</keyword>
<keyword evidence="7" id="KW-0227">DNA damage</keyword>
<evidence type="ECO:0000256" key="1">
    <source>
        <dbReference type="ARBA" id="ARBA00001400"/>
    </source>
</evidence>
<evidence type="ECO:0000256" key="10">
    <source>
        <dbReference type="ARBA" id="ARBA00023014"/>
    </source>
</evidence>
<dbReference type="NCBIfam" id="TIGR00758">
    <property type="entry name" value="UDG_fam4"/>
    <property type="match status" value="1"/>
</dbReference>
<dbReference type="SUPFAM" id="SSF52141">
    <property type="entry name" value="Uracil-DNA glycosylase-like"/>
    <property type="match status" value="1"/>
</dbReference>
<evidence type="ECO:0000256" key="11">
    <source>
        <dbReference type="ARBA" id="ARBA00023204"/>
    </source>
</evidence>
<dbReference type="PANTHER" id="PTHR33693:SF1">
    <property type="entry name" value="TYPE-4 URACIL-DNA GLYCOSYLASE"/>
    <property type="match status" value="1"/>
</dbReference>
<dbReference type="HOGENOM" id="CLU_044815_1_3_2"/>
<dbReference type="Proteomes" id="UP000000262">
    <property type="component" value="Chromosome"/>
</dbReference>
<dbReference type="CDD" id="cd10030">
    <property type="entry name" value="UDG-F4_TTUDGA_SPO1dp_like"/>
    <property type="match status" value="1"/>
</dbReference>
<dbReference type="InterPro" id="IPR005273">
    <property type="entry name" value="Ura-DNA_glyco_family4"/>
</dbReference>
<dbReference type="InterPro" id="IPR051536">
    <property type="entry name" value="UDG_Type-4/5"/>
</dbReference>
<evidence type="ECO:0000256" key="3">
    <source>
        <dbReference type="ARBA" id="ARBA00012030"/>
    </source>
</evidence>
<feature type="domain" description="Uracil-DNA glycosylase-like" evidence="12">
    <location>
        <begin position="27"/>
        <end position="175"/>
    </location>
</feature>
<evidence type="ECO:0000256" key="6">
    <source>
        <dbReference type="ARBA" id="ARBA00022723"/>
    </source>
</evidence>
<dbReference type="RefSeq" id="WP_011998336.1">
    <property type="nucleotide sequence ID" value="NC_009776.1"/>
</dbReference>
<dbReference type="EC" id="3.2.2.27" evidence="3"/>
<evidence type="ECO:0000259" key="12">
    <source>
        <dbReference type="SMART" id="SM00986"/>
    </source>
</evidence>
<accession>A8A982</accession>
<dbReference type="GeneID" id="5561939"/>
<evidence type="ECO:0000313" key="14">
    <source>
        <dbReference type="Proteomes" id="UP000000262"/>
    </source>
</evidence>
<protein>
    <recommendedName>
        <fullName evidence="4">Type-4 uracil-DNA glycosylase</fullName>
        <ecNumber evidence="3">3.2.2.27</ecNumber>
    </recommendedName>
</protein>
<organism evidence="13 14">
    <name type="scientific">Ignicoccus hospitalis (strain KIN4/I / DSM 18386 / JCM 14125)</name>
    <dbReference type="NCBI Taxonomy" id="453591"/>
    <lineage>
        <taxon>Archaea</taxon>
        <taxon>Thermoproteota</taxon>
        <taxon>Thermoprotei</taxon>
        <taxon>Desulfurococcales</taxon>
        <taxon>Desulfurococcaceae</taxon>
        <taxon>Ignicoccus</taxon>
    </lineage>
</organism>
<keyword evidence="5" id="KW-0004">4Fe-4S</keyword>
<dbReference type="PANTHER" id="PTHR33693">
    <property type="entry name" value="TYPE-5 URACIL-DNA GLYCOSYLASE"/>
    <property type="match status" value="1"/>
</dbReference>
<proteinExistence type="inferred from homology"/>
<dbReference type="STRING" id="453591.Igni_0301"/>
<dbReference type="Gene3D" id="3.40.470.10">
    <property type="entry name" value="Uracil-DNA glycosylase-like domain"/>
    <property type="match status" value="1"/>
</dbReference>
<dbReference type="GO" id="GO:0006281">
    <property type="term" value="P:DNA repair"/>
    <property type="evidence" value="ECO:0007669"/>
    <property type="project" value="UniProtKB-KW"/>
</dbReference>